<dbReference type="EMBL" id="JACEGQ020000004">
    <property type="protein sequence ID" value="KAH8511355.1"/>
    <property type="molecule type" value="Genomic_DNA"/>
</dbReference>
<organism evidence="2 3">
    <name type="scientific">Populus deltoides</name>
    <name type="common">Eastern poplar</name>
    <name type="synonym">Eastern cottonwood</name>
    <dbReference type="NCBI Taxonomy" id="3696"/>
    <lineage>
        <taxon>Eukaryota</taxon>
        <taxon>Viridiplantae</taxon>
        <taxon>Streptophyta</taxon>
        <taxon>Embryophyta</taxon>
        <taxon>Tracheophyta</taxon>
        <taxon>Spermatophyta</taxon>
        <taxon>Magnoliopsida</taxon>
        <taxon>eudicotyledons</taxon>
        <taxon>Gunneridae</taxon>
        <taxon>Pentapetalae</taxon>
        <taxon>rosids</taxon>
        <taxon>fabids</taxon>
        <taxon>Malpighiales</taxon>
        <taxon>Salicaceae</taxon>
        <taxon>Saliceae</taxon>
        <taxon>Populus</taxon>
    </lineage>
</organism>
<feature type="transmembrane region" description="Helical" evidence="1">
    <location>
        <begin position="107"/>
        <end position="125"/>
    </location>
</feature>
<evidence type="ECO:0000313" key="2">
    <source>
        <dbReference type="EMBL" id="KAH8511355.1"/>
    </source>
</evidence>
<keyword evidence="1" id="KW-1133">Transmembrane helix</keyword>
<sequence>MEESSSLRRFLDPNLGSSLTDNEIVEHDSREFGRVRINGVGHAEHYLDSANEDKRNIGSHYTTRIGSDMMNSLPENSHERHGGGDHWDVEANEAKSRSFFHEIKSRGTYSIMFFFGFLINLWSTHRNRIARNYTKRLKDGEENRHSPSYTESSHSAQVQRLGLMLGSGYRSFQGICFRLQSEVYWCPELLEDSHLLLKVCEQLNVLTIKYCMVANTILCLADRNVQLVMIVEKVNLLVMS</sequence>
<evidence type="ECO:0000313" key="3">
    <source>
        <dbReference type="Proteomes" id="UP000807159"/>
    </source>
</evidence>
<proteinExistence type="predicted"/>
<dbReference type="AlphaFoldDB" id="A0A8T2Z1W8"/>
<comment type="caution">
    <text evidence="2">The sequence shown here is derived from an EMBL/GenBank/DDBJ whole genome shotgun (WGS) entry which is preliminary data.</text>
</comment>
<keyword evidence="1" id="KW-0812">Transmembrane</keyword>
<name>A0A8T2Z1W8_POPDE</name>
<protein>
    <submittedName>
        <fullName evidence="2">Uncharacterized protein</fullName>
    </submittedName>
</protein>
<dbReference type="Proteomes" id="UP000807159">
    <property type="component" value="Chromosome 4"/>
</dbReference>
<keyword evidence="1" id="KW-0472">Membrane</keyword>
<accession>A0A8T2Z1W8</accession>
<gene>
    <name evidence="2" type="ORF">H0E87_008788</name>
</gene>
<evidence type="ECO:0000256" key="1">
    <source>
        <dbReference type="SAM" id="Phobius"/>
    </source>
</evidence>
<keyword evidence="3" id="KW-1185">Reference proteome</keyword>
<reference evidence="2" key="1">
    <citation type="journal article" date="2021" name="J. Hered.">
        <title>Genome Assembly of Salicaceae Populus deltoides (Eastern Cottonwood) I-69 Based on Nanopore Sequencing and Hi-C Technologies.</title>
        <authorList>
            <person name="Bai S."/>
            <person name="Wu H."/>
            <person name="Zhang J."/>
            <person name="Pan Z."/>
            <person name="Zhao W."/>
            <person name="Li Z."/>
            <person name="Tong C."/>
        </authorList>
    </citation>
    <scope>NUCLEOTIDE SEQUENCE</scope>
    <source>
        <tissue evidence="2">Leaf</tissue>
    </source>
</reference>